<evidence type="ECO:0000256" key="3">
    <source>
        <dbReference type="ARBA" id="ARBA00023002"/>
    </source>
</evidence>
<dbReference type="InterPro" id="IPR036291">
    <property type="entry name" value="NAD(P)-bd_dom_sf"/>
</dbReference>
<dbReference type="Gene3D" id="1.10.1040.10">
    <property type="entry name" value="N-(1-d-carboxylethyl)-l-norvaline Dehydrogenase, domain 2"/>
    <property type="match status" value="1"/>
</dbReference>
<dbReference type="InterPro" id="IPR011989">
    <property type="entry name" value="ARM-like"/>
</dbReference>
<dbReference type="Pfam" id="PF00725">
    <property type="entry name" value="3HCDH"/>
    <property type="match status" value="1"/>
</dbReference>
<dbReference type="GO" id="GO:0070403">
    <property type="term" value="F:NAD+ binding"/>
    <property type="evidence" value="ECO:0007669"/>
    <property type="project" value="InterPro"/>
</dbReference>
<evidence type="ECO:0000259" key="6">
    <source>
        <dbReference type="Pfam" id="PF02737"/>
    </source>
</evidence>
<dbReference type="EMBL" id="CAJOBE010001519">
    <property type="protein sequence ID" value="CAF3751253.1"/>
    <property type="molecule type" value="Genomic_DNA"/>
</dbReference>
<keyword evidence="2" id="KW-0677">Repeat</keyword>
<reference evidence="7" key="1">
    <citation type="submission" date="2021-02" db="EMBL/GenBank/DDBJ databases">
        <authorList>
            <person name="Nowell W R."/>
        </authorList>
    </citation>
    <scope>NUCLEOTIDE SEQUENCE</scope>
</reference>
<dbReference type="InterPro" id="IPR016024">
    <property type="entry name" value="ARM-type_fold"/>
</dbReference>
<evidence type="ECO:0008006" key="9">
    <source>
        <dbReference type="Google" id="ProtNLM"/>
    </source>
</evidence>
<feature type="domain" description="3-hydroxyacyl-CoA dehydrogenase NAD binding" evidence="6">
    <location>
        <begin position="17"/>
        <end position="194"/>
    </location>
</feature>
<dbReference type="InterPro" id="IPR006176">
    <property type="entry name" value="3-OHacyl-CoA_DH_NAD-bd"/>
</dbReference>
<gene>
    <name evidence="7" type="ORF">FNK824_LOCUS12258</name>
</gene>
<dbReference type="Gene3D" id="3.40.50.720">
    <property type="entry name" value="NAD(P)-binding Rossmann-like Domain"/>
    <property type="match status" value="1"/>
</dbReference>
<feature type="domain" description="3-hydroxyacyl-CoA dehydrogenase C-terminal" evidence="5">
    <location>
        <begin position="197"/>
        <end position="295"/>
    </location>
</feature>
<dbReference type="PROSITE" id="PS00067">
    <property type="entry name" value="3HCDH"/>
    <property type="match status" value="1"/>
</dbReference>
<proteinExistence type="inferred from homology"/>
<dbReference type="InterPro" id="IPR006180">
    <property type="entry name" value="3-OHacyl-CoA_DH_CS"/>
</dbReference>
<dbReference type="InterPro" id="IPR000357">
    <property type="entry name" value="HEAT"/>
</dbReference>
<dbReference type="InterPro" id="IPR021133">
    <property type="entry name" value="HEAT_type_2"/>
</dbReference>
<evidence type="ECO:0000313" key="8">
    <source>
        <dbReference type="Proteomes" id="UP000663874"/>
    </source>
</evidence>
<dbReference type="InterPro" id="IPR013328">
    <property type="entry name" value="6PGD_dom2"/>
</dbReference>
<dbReference type="PANTHER" id="PTHR48075:SF5">
    <property type="entry name" value="3-HYDROXYBUTYRYL-COA DEHYDROGENASE"/>
    <property type="match status" value="1"/>
</dbReference>
<dbReference type="AlphaFoldDB" id="A0A818YI36"/>
<dbReference type="GO" id="GO:0016616">
    <property type="term" value="F:oxidoreductase activity, acting on the CH-OH group of donors, NAD or NADP as acceptor"/>
    <property type="evidence" value="ECO:0007669"/>
    <property type="project" value="InterPro"/>
</dbReference>
<comment type="caution">
    <text evidence="7">The sequence shown here is derived from an EMBL/GenBank/DDBJ whole genome shotgun (WGS) entry which is preliminary data.</text>
</comment>
<keyword evidence="3" id="KW-0560">Oxidoreductase</keyword>
<dbReference type="InterPro" id="IPR006108">
    <property type="entry name" value="3HC_DH_C"/>
</dbReference>
<evidence type="ECO:0000256" key="1">
    <source>
        <dbReference type="ARBA" id="ARBA00009463"/>
    </source>
</evidence>
<organism evidence="7 8">
    <name type="scientific">Rotaria sordida</name>
    <dbReference type="NCBI Taxonomy" id="392033"/>
    <lineage>
        <taxon>Eukaryota</taxon>
        <taxon>Metazoa</taxon>
        <taxon>Spiralia</taxon>
        <taxon>Gnathifera</taxon>
        <taxon>Rotifera</taxon>
        <taxon>Eurotatoria</taxon>
        <taxon>Bdelloidea</taxon>
        <taxon>Philodinida</taxon>
        <taxon>Philodinidae</taxon>
        <taxon>Rotaria</taxon>
    </lineage>
</organism>
<dbReference type="SUPFAM" id="SSF48179">
    <property type="entry name" value="6-phosphogluconate dehydrogenase C-terminal domain-like"/>
    <property type="match status" value="1"/>
</dbReference>
<sequence>MDTKENISAIVPAQIPVGVVGLGLMGSSITTCLLMAGHPVVAIAPLPIDLETGETRIHEHLLQSFEQKICLEQPTYYLKNLTITEDYTCLKDTLLVIECTLEDITIKRQVYKNIENIVTDHTIITSNTSAIPISLLQQETRIPSRFFGLHWSVPSHTTRFLEIICGDTSDPKKAEWLYQLSHHWAKEPTLVRKDIRGFITNRLMYALYREAFYLVENGYASVDDVDRACRNDAGYWMTLVGCFRWMDLTGIPAYHSVMKDLFPTLHNGIEVPKLIDDIVKAGGKGILNGNGFYNYTPEEARLWGETFEEFSYDIRQLVLKYFVPTIVQQSSSIAFQTRKTCATSIGDLVTVIPPSAVDQYLVPCLSNLCSDPFWGVRKSCAEVIHPVGQVCSKESRWNILSPCLIQLLQDQSRWVKTAALRVLGYFISTFAQSNIDKQTDINNNKNDLSIKIEESTKINENDQFNDFNYWREPVITNIDFDKDFILNSNQSSTTTCKESIVEISKISNEDDINNILPIELLDFYTSLIEHSHSSGVETDL</sequence>
<dbReference type="Gene3D" id="1.25.10.10">
    <property type="entry name" value="Leucine-rich Repeat Variant"/>
    <property type="match status" value="1"/>
</dbReference>
<dbReference type="PANTHER" id="PTHR48075">
    <property type="entry name" value="3-HYDROXYACYL-COA DEHYDROGENASE FAMILY PROTEIN"/>
    <property type="match status" value="1"/>
</dbReference>
<dbReference type="PROSITE" id="PS50077">
    <property type="entry name" value="HEAT_REPEAT"/>
    <property type="match status" value="1"/>
</dbReference>
<dbReference type="SUPFAM" id="SSF51735">
    <property type="entry name" value="NAD(P)-binding Rossmann-fold domains"/>
    <property type="match status" value="1"/>
</dbReference>
<protein>
    <recommendedName>
        <fullName evidence="9">3-hydroxyacyl-CoA dehydrogenase</fullName>
    </recommendedName>
</protein>
<accession>A0A818YI36</accession>
<dbReference type="InterPro" id="IPR008927">
    <property type="entry name" value="6-PGluconate_DH-like_C_sf"/>
</dbReference>
<dbReference type="GO" id="GO:0006631">
    <property type="term" value="P:fatty acid metabolic process"/>
    <property type="evidence" value="ECO:0007669"/>
    <property type="project" value="InterPro"/>
</dbReference>
<name>A0A818YI36_9BILA</name>
<evidence type="ECO:0000256" key="2">
    <source>
        <dbReference type="ARBA" id="ARBA00022737"/>
    </source>
</evidence>
<dbReference type="Proteomes" id="UP000663874">
    <property type="component" value="Unassembled WGS sequence"/>
</dbReference>
<evidence type="ECO:0000256" key="4">
    <source>
        <dbReference type="PROSITE-ProRule" id="PRU00103"/>
    </source>
</evidence>
<evidence type="ECO:0000259" key="5">
    <source>
        <dbReference type="Pfam" id="PF00725"/>
    </source>
</evidence>
<dbReference type="Pfam" id="PF02985">
    <property type="entry name" value="HEAT"/>
    <property type="match status" value="1"/>
</dbReference>
<feature type="repeat" description="HEAT" evidence="4">
    <location>
        <begin position="400"/>
        <end position="438"/>
    </location>
</feature>
<dbReference type="Pfam" id="PF02737">
    <property type="entry name" value="3HCDH_N"/>
    <property type="match status" value="1"/>
</dbReference>
<comment type="similarity">
    <text evidence="1">Belongs to the 3-hydroxyacyl-CoA dehydrogenase family.</text>
</comment>
<evidence type="ECO:0000313" key="7">
    <source>
        <dbReference type="EMBL" id="CAF3751253.1"/>
    </source>
</evidence>
<dbReference type="SUPFAM" id="SSF48371">
    <property type="entry name" value="ARM repeat"/>
    <property type="match status" value="1"/>
</dbReference>